<reference evidence="2 3" key="1">
    <citation type="submission" date="2021-06" db="EMBL/GenBank/DDBJ databases">
        <authorList>
            <person name="Palmer J.M."/>
        </authorList>
    </citation>
    <scope>NUCLEOTIDE SEQUENCE [LARGE SCALE GENOMIC DNA]</scope>
    <source>
        <strain evidence="2 3">CL_MEX2019</strain>
        <tissue evidence="2">Muscle</tissue>
    </source>
</reference>
<gene>
    <name evidence="2" type="ORF">CHARACLAT_027448</name>
</gene>
<dbReference type="EMBL" id="JAHUTJ010019859">
    <property type="protein sequence ID" value="MED6272172.1"/>
    <property type="molecule type" value="Genomic_DNA"/>
</dbReference>
<dbReference type="InterPro" id="IPR052087">
    <property type="entry name" value="RRP12"/>
</dbReference>
<feature type="region of interest" description="Disordered" evidence="1">
    <location>
        <begin position="50"/>
        <end position="302"/>
    </location>
</feature>
<dbReference type="PANTHER" id="PTHR48287:SF1">
    <property type="entry name" value="ARM REPEAT SUPERFAMILY PROTEIN"/>
    <property type="match status" value="1"/>
</dbReference>
<evidence type="ECO:0000313" key="3">
    <source>
        <dbReference type="Proteomes" id="UP001352852"/>
    </source>
</evidence>
<evidence type="ECO:0008006" key="4">
    <source>
        <dbReference type="Google" id="ProtNLM"/>
    </source>
</evidence>
<feature type="compositionally biased region" description="Low complexity" evidence="1">
    <location>
        <begin position="284"/>
        <end position="293"/>
    </location>
</feature>
<evidence type="ECO:0000256" key="1">
    <source>
        <dbReference type="SAM" id="MobiDB-lite"/>
    </source>
</evidence>
<dbReference type="PANTHER" id="PTHR48287">
    <property type="entry name" value="ARM REPEAT SUPERFAMILY PROTEIN"/>
    <property type="match status" value="1"/>
</dbReference>
<proteinExistence type="predicted"/>
<feature type="compositionally biased region" description="Acidic residues" evidence="1">
    <location>
        <begin position="84"/>
        <end position="97"/>
    </location>
</feature>
<evidence type="ECO:0000313" key="2">
    <source>
        <dbReference type="EMBL" id="MED6272172.1"/>
    </source>
</evidence>
<protein>
    <recommendedName>
        <fullName evidence="4">RRP12-like protein</fullName>
    </recommendedName>
</protein>
<feature type="compositionally biased region" description="Basic and acidic residues" evidence="1">
    <location>
        <begin position="144"/>
        <end position="155"/>
    </location>
</feature>
<sequence length="302" mass="34362">MEGIGNIKGDVRRHFRTKLKNIFTKFIRKFGFELVKSMLPAEHHKVLTNIRKAEARNKRRKQAAEEHENSESEEEAPKAKGESIEDILAESDSDLSEDEGKPRKAQKKSGKQKGKAWLKEGEGDDPLNFLDPKVSQRVLATNPELKKNTKVEHGFKVTSDGRLIIREDDEEDGKNKDGEEMDDILEEAGVKTKKSQKRRFQDDNFDEDMDVEPQLKYKAGGSGIHRPLGRSQDVGADYKSKRGKGDVKKKGRPDPYAYIPLKKDQLNRRKRAKLHGQFKGMVRGAQKGAQSGKKMQKKKRKA</sequence>
<feature type="compositionally biased region" description="Basic residues" evidence="1">
    <location>
        <begin position="103"/>
        <end position="116"/>
    </location>
</feature>
<feature type="compositionally biased region" description="Basic and acidic residues" evidence="1">
    <location>
        <begin position="50"/>
        <end position="83"/>
    </location>
</feature>
<organism evidence="2 3">
    <name type="scientific">Characodon lateralis</name>
    <dbReference type="NCBI Taxonomy" id="208331"/>
    <lineage>
        <taxon>Eukaryota</taxon>
        <taxon>Metazoa</taxon>
        <taxon>Chordata</taxon>
        <taxon>Craniata</taxon>
        <taxon>Vertebrata</taxon>
        <taxon>Euteleostomi</taxon>
        <taxon>Actinopterygii</taxon>
        <taxon>Neopterygii</taxon>
        <taxon>Teleostei</taxon>
        <taxon>Neoteleostei</taxon>
        <taxon>Acanthomorphata</taxon>
        <taxon>Ovalentaria</taxon>
        <taxon>Atherinomorphae</taxon>
        <taxon>Cyprinodontiformes</taxon>
        <taxon>Goodeidae</taxon>
        <taxon>Characodon</taxon>
    </lineage>
</organism>
<accession>A0ABU7DAI4</accession>
<comment type="caution">
    <text evidence="2">The sequence shown here is derived from an EMBL/GenBank/DDBJ whole genome shotgun (WGS) entry which is preliminary data.</text>
</comment>
<dbReference type="Proteomes" id="UP001352852">
    <property type="component" value="Unassembled WGS sequence"/>
</dbReference>
<name>A0ABU7DAI4_9TELE</name>
<feature type="compositionally biased region" description="Basic and acidic residues" evidence="1">
    <location>
        <begin position="236"/>
        <end position="248"/>
    </location>
</feature>
<keyword evidence="3" id="KW-1185">Reference proteome</keyword>